<reference evidence="3" key="1">
    <citation type="journal article" date="2014" name="Front. Microbiol.">
        <title>High frequency of phylogenetically diverse reductive dehalogenase-homologous genes in deep subseafloor sedimentary metagenomes.</title>
        <authorList>
            <person name="Kawai M."/>
            <person name="Futagami T."/>
            <person name="Toyoda A."/>
            <person name="Takaki Y."/>
            <person name="Nishi S."/>
            <person name="Hori S."/>
            <person name="Arai W."/>
            <person name="Tsubouchi T."/>
            <person name="Morono Y."/>
            <person name="Uchiyama I."/>
            <person name="Ito T."/>
            <person name="Fujiyama A."/>
            <person name="Inagaki F."/>
            <person name="Takami H."/>
        </authorList>
    </citation>
    <scope>NUCLEOTIDE SEQUENCE</scope>
    <source>
        <strain evidence="3">Expedition CK06-06</strain>
    </source>
</reference>
<dbReference type="PROSITE" id="PS50263">
    <property type="entry name" value="CN_HYDROLASE"/>
    <property type="match status" value="1"/>
</dbReference>
<protein>
    <recommendedName>
        <fullName evidence="2">CN hydrolase domain-containing protein</fullName>
    </recommendedName>
</protein>
<dbReference type="Pfam" id="PF00795">
    <property type="entry name" value="CN_hydrolase"/>
    <property type="match status" value="1"/>
</dbReference>
<dbReference type="InterPro" id="IPR003010">
    <property type="entry name" value="C-N_Hydrolase"/>
</dbReference>
<dbReference type="Gene3D" id="3.60.110.10">
    <property type="entry name" value="Carbon-nitrogen hydrolase"/>
    <property type="match status" value="1"/>
</dbReference>
<keyword evidence="1" id="KW-0378">Hydrolase</keyword>
<evidence type="ECO:0000259" key="2">
    <source>
        <dbReference type="PROSITE" id="PS50263"/>
    </source>
</evidence>
<dbReference type="InterPro" id="IPR036526">
    <property type="entry name" value="C-N_Hydrolase_sf"/>
</dbReference>
<proteinExistence type="predicted"/>
<dbReference type="AlphaFoldDB" id="X1A6E0"/>
<gene>
    <name evidence="3" type="ORF">S01H4_35258</name>
</gene>
<dbReference type="SUPFAM" id="SSF56317">
    <property type="entry name" value="Carbon-nitrogen hydrolase"/>
    <property type="match status" value="1"/>
</dbReference>
<organism evidence="3">
    <name type="scientific">marine sediment metagenome</name>
    <dbReference type="NCBI Taxonomy" id="412755"/>
    <lineage>
        <taxon>unclassified sequences</taxon>
        <taxon>metagenomes</taxon>
        <taxon>ecological metagenomes</taxon>
    </lineage>
</organism>
<accession>X1A6E0</accession>
<dbReference type="GO" id="GO:0016811">
    <property type="term" value="F:hydrolase activity, acting on carbon-nitrogen (but not peptide) bonds, in linear amides"/>
    <property type="evidence" value="ECO:0007669"/>
    <property type="project" value="UniProtKB-ARBA"/>
</dbReference>
<evidence type="ECO:0000313" key="3">
    <source>
        <dbReference type="EMBL" id="GAG77309.1"/>
    </source>
</evidence>
<feature type="domain" description="CN hydrolase" evidence="2">
    <location>
        <begin position="1"/>
        <end position="154"/>
    </location>
</feature>
<dbReference type="CDD" id="cd07197">
    <property type="entry name" value="nitrilase"/>
    <property type="match status" value="1"/>
</dbReference>
<sequence>MKVACIQPQIFQNRSQCYLEIEEILKMLLKKHDKNEIICLPERWVPFSKNSIQNLQEERGDDYVFVKNLAKKYNIKIISGAIWENRASSDKPAITCYFFDENGEEIGRQDKIHLYTYEQEQFKPGKILNLFKIDSSYYLAILICFDMAFFETPR</sequence>
<dbReference type="EMBL" id="BART01018724">
    <property type="protein sequence ID" value="GAG77309.1"/>
    <property type="molecule type" value="Genomic_DNA"/>
</dbReference>
<evidence type="ECO:0000256" key="1">
    <source>
        <dbReference type="ARBA" id="ARBA00022801"/>
    </source>
</evidence>
<feature type="non-terminal residue" evidence="3">
    <location>
        <position position="154"/>
    </location>
</feature>
<name>X1A6E0_9ZZZZ</name>
<dbReference type="PANTHER" id="PTHR43674">
    <property type="entry name" value="NITRILASE C965.09-RELATED"/>
    <property type="match status" value="1"/>
</dbReference>
<dbReference type="InterPro" id="IPR050345">
    <property type="entry name" value="Aliph_Amidase/BUP"/>
</dbReference>
<dbReference type="PANTHER" id="PTHR43674:SF2">
    <property type="entry name" value="BETA-UREIDOPROPIONASE"/>
    <property type="match status" value="1"/>
</dbReference>
<comment type="caution">
    <text evidence="3">The sequence shown here is derived from an EMBL/GenBank/DDBJ whole genome shotgun (WGS) entry which is preliminary data.</text>
</comment>